<evidence type="ECO:0008006" key="4">
    <source>
        <dbReference type="Google" id="ProtNLM"/>
    </source>
</evidence>
<dbReference type="EMBL" id="CP144529">
    <property type="protein sequence ID" value="WWC73535.1"/>
    <property type="molecule type" value="Genomic_DNA"/>
</dbReference>
<sequence>MSNSRIIINSSEDLENHYKEYISTINKLPNSSLDLYLSNSINHNDKLLNKKEYHQLIIPNSNFKIMEIISDLDKRIIASRLDITLGNNGKKVKEIVFYKLNDYWEIERVWSIVEFL</sequence>
<dbReference type="OrthoDB" id="2830113at2759"/>
<reference evidence="2" key="2">
    <citation type="submission" date="2013-07" db="EMBL/GenBank/DDBJ databases">
        <authorList>
            <consortium name="The Broad Institute Genome Sequencing Platform"/>
            <person name="Cuomo C."/>
            <person name="Litvintseva A."/>
            <person name="Chen Y."/>
            <person name="Heitman J."/>
            <person name="Sun S."/>
            <person name="Springer D."/>
            <person name="Dromer F."/>
            <person name="Young S.K."/>
            <person name="Zeng Q."/>
            <person name="Gargeya S."/>
            <person name="Fitzgerald M."/>
            <person name="Abouelleil A."/>
            <person name="Alvarado L."/>
            <person name="Berlin A.M."/>
            <person name="Chapman S.B."/>
            <person name="Dewar J."/>
            <person name="Goldberg J."/>
            <person name="Griggs A."/>
            <person name="Gujja S."/>
            <person name="Hansen M."/>
            <person name="Howarth C."/>
            <person name="Imamovic A."/>
            <person name="Larimer J."/>
            <person name="McCowan C."/>
            <person name="Murphy C."/>
            <person name="Pearson M."/>
            <person name="Priest M."/>
            <person name="Roberts A."/>
            <person name="Saif S."/>
            <person name="Shea T."/>
            <person name="Sykes S."/>
            <person name="Wortman J."/>
            <person name="Nusbaum C."/>
            <person name="Birren B."/>
        </authorList>
    </citation>
    <scope>NUCLEOTIDE SEQUENCE</scope>
    <source>
        <strain evidence="2">CBS 10737</strain>
    </source>
</reference>
<dbReference type="RefSeq" id="XP_019009188.1">
    <property type="nucleotide sequence ID" value="XM_019157548.1"/>
</dbReference>
<dbReference type="KEGG" id="kpin:30174204"/>
<proteinExistence type="predicted"/>
<keyword evidence="3" id="KW-1185">Reference proteome</keyword>
<reference evidence="1" key="1">
    <citation type="submission" date="2013-07" db="EMBL/GenBank/DDBJ databases">
        <title>The Genome Sequence of Cryptococcus pinus CBS10737.</title>
        <authorList>
            <consortium name="The Broad Institute Genome Sequencing Platform"/>
            <person name="Cuomo C."/>
            <person name="Litvintseva A."/>
            <person name="Chen Y."/>
            <person name="Heitman J."/>
            <person name="Sun S."/>
            <person name="Springer D."/>
            <person name="Dromer F."/>
            <person name="Young S.K."/>
            <person name="Zeng Q."/>
            <person name="Gargeya S."/>
            <person name="Fitzgerald M."/>
            <person name="Abouelleil A."/>
            <person name="Alvarado L."/>
            <person name="Berlin A.M."/>
            <person name="Chapman S.B."/>
            <person name="Dewar J."/>
            <person name="Goldberg J."/>
            <person name="Griggs A."/>
            <person name="Gujja S."/>
            <person name="Hansen M."/>
            <person name="Howarth C."/>
            <person name="Imamovic A."/>
            <person name="Larimer J."/>
            <person name="McCowan C."/>
            <person name="Murphy C."/>
            <person name="Pearson M."/>
            <person name="Priest M."/>
            <person name="Roberts A."/>
            <person name="Saif S."/>
            <person name="Shea T."/>
            <person name="Sykes S."/>
            <person name="Wortman J."/>
            <person name="Nusbaum C."/>
            <person name="Birren B."/>
        </authorList>
    </citation>
    <scope>NUCLEOTIDE SEQUENCE [LARGE SCALE GENOMIC DNA]</scope>
    <source>
        <strain evidence="1">CBS 10737</strain>
    </source>
</reference>
<dbReference type="EMBL" id="KI894014">
    <property type="protein sequence ID" value="OCF47969.1"/>
    <property type="molecule type" value="Genomic_DNA"/>
</dbReference>
<name>A0A1B9HXG6_9TREE</name>
<evidence type="ECO:0000313" key="3">
    <source>
        <dbReference type="Proteomes" id="UP000094020"/>
    </source>
</evidence>
<reference evidence="1" key="3">
    <citation type="submission" date="2016-07" db="EMBL/GenBank/DDBJ databases">
        <title>Evolution of pathogenesis and genome organization in the Tremellales.</title>
        <authorList>
            <person name="Cuomo C."/>
            <person name="Litvintseva A."/>
            <person name="Heitman J."/>
            <person name="Chen Y."/>
            <person name="Sun S."/>
            <person name="Springer D."/>
            <person name="Dromer F."/>
            <person name="Young S."/>
            <person name="Zeng Q."/>
            <person name="Chapman S."/>
            <person name="Gujja S."/>
            <person name="Saif S."/>
            <person name="Birren B."/>
        </authorList>
    </citation>
    <scope>NUCLEOTIDE SEQUENCE</scope>
    <source>
        <strain evidence="1">CBS 10737</strain>
    </source>
</reference>
<evidence type="ECO:0000313" key="1">
    <source>
        <dbReference type="EMBL" id="OCF47969.1"/>
    </source>
</evidence>
<organism evidence="1">
    <name type="scientific">Kwoniella pini CBS 10737</name>
    <dbReference type="NCBI Taxonomy" id="1296096"/>
    <lineage>
        <taxon>Eukaryota</taxon>
        <taxon>Fungi</taxon>
        <taxon>Dikarya</taxon>
        <taxon>Basidiomycota</taxon>
        <taxon>Agaricomycotina</taxon>
        <taxon>Tremellomycetes</taxon>
        <taxon>Tremellales</taxon>
        <taxon>Cryptococcaceae</taxon>
        <taxon>Kwoniella</taxon>
    </lineage>
</organism>
<gene>
    <name evidence="1" type="ORF">I206_05835</name>
    <name evidence="2" type="ORF">I206_107507</name>
</gene>
<evidence type="ECO:0000313" key="2">
    <source>
        <dbReference type="EMBL" id="WWC73535.1"/>
    </source>
</evidence>
<protein>
    <recommendedName>
        <fullName evidence="4">NTF2 domain-containing protein</fullName>
    </recommendedName>
</protein>
<reference evidence="2" key="4">
    <citation type="submission" date="2024-02" db="EMBL/GenBank/DDBJ databases">
        <title>Comparative genomics of Cryptococcus and Kwoniella reveals pathogenesis evolution and contrasting modes of karyotype evolution via chromosome fusion or intercentromeric recombination.</title>
        <authorList>
            <person name="Coelho M.A."/>
            <person name="David-Palma M."/>
            <person name="Shea T."/>
            <person name="Bowers K."/>
            <person name="McGinley-Smith S."/>
            <person name="Mohammad A.W."/>
            <person name="Gnirke A."/>
            <person name="Yurkov A.M."/>
            <person name="Nowrousian M."/>
            <person name="Sun S."/>
            <person name="Cuomo C.A."/>
            <person name="Heitman J."/>
        </authorList>
    </citation>
    <scope>NUCLEOTIDE SEQUENCE</scope>
    <source>
        <strain evidence="2">CBS 10737</strain>
    </source>
</reference>
<accession>A0A1B9HXG6</accession>
<dbReference type="Proteomes" id="UP000094020">
    <property type="component" value="Chromosome 11"/>
</dbReference>
<dbReference type="AlphaFoldDB" id="A0A1B9HXG6"/>
<dbReference type="GeneID" id="30174204"/>